<feature type="region of interest" description="Disordered" evidence="2">
    <location>
        <begin position="57"/>
        <end position="119"/>
    </location>
</feature>
<dbReference type="EMBL" id="SIDB01000001">
    <property type="protein sequence ID" value="KAI3438625.1"/>
    <property type="molecule type" value="Genomic_DNA"/>
</dbReference>
<dbReference type="AlphaFoldDB" id="A0A9D4Z274"/>
<dbReference type="PROSITE" id="PS51925">
    <property type="entry name" value="SWIB_MDM2"/>
    <property type="match status" value="1"/>
</dbReference>
<feature type="compositionally biased region" description="Basic and acidic residues" evidence="2">
    <location>
        <begin position="106"/>
        <end position="116"/>
    </location>
</feature>
<name>A0A9D4Z274_CHLVU</name>
<dbReference type="SMART" id="SM00151">
    <property type="entry name" value="SWIB"/>
    <property type="match status" value="1"/>
</dbReference>
<proteinExistence type="predicted"/>
<dbReference type="InterPro" id="IPR019835">
    <property type="entry name" value="SWIB_domain"/>
</dbReference>
<dbReference type="Gene3D" id="1.10.245.10">
    <property type="entry name" value="SWIB/MDM2 domain"/>
    <property type="match status" value="1"/>
</dbReference>
<evidence type="ECO:0000256" key="2">
    <source>
        <dbReference type="SAM" id="MobiDB-lite"/>
    </source>
</evidence>
<dbReference type="OrthoDB" id="10263741at2759"/>
<keyword evidence="5" id="KW-1185">Reference proteome</keyword>
<dbReference type="InterPro" id="IPR036885">
    <property type="entry name" value="SWIB_MDM2_dom_sf"/>
</dbReference>
<protein>
    <recommendedName>
        <fullName evidence="3">DM2 domain-containing protein</fullName>
    </recommendedName>
</protein>
<dbReference type="SUPFAM" id="SSF47592">
    <property type="entry name" value="SWIB/MDM2 domain"/>
    <property type="match status" value="1"/>
</dbReference>
<accession>A0A9D4Z274</accession>
<evidence type="ECO:0000313" key="5">
    <source>
        <dbReference type="Proteomes" id="UP001055712"/>
    </source>
</evidence>
<reference evidence="4" key="2">
    <citation type="submission" date="2020-11" db="EMBL/GenBank/DDBJ databases">
        <authorList>
            <person name="Cecchin M."/>
            <person name="Marcolungo L."/>
            <person name="Rossato M."/>
            <person name="Girolomoni L."/>
            <person name="Cosentino E."/>
            <person name="Cuine S."/>
            <person name="Li-Beisson Y."/>
            <person name="Delledonne M."/>
            <person name="Ballottari M."/>
        </authorList>
    </citation>
    <scope>NUCLEOTIDE SEQUENCE</scope>
    <source>
        <strain evidence="4">211/11P</strain>
        <tissue evidence="4">Whole cell</tissue>
    </source>
</reference>
<evidence type="ECO:0000259" key="3">
    <source>
        <dbReference type="PROSITE" id="PS51925"/>
    </source>
</evidence>
<feature type="coiled-coil region" evidence="1">
    <location>
        <begin position="483"/>
        <end position="517"/>
    </location>
</feature>
<feature type="domain" description="DM2" evidence="3">
    <location>
        <begin position="278"/>
        <end position="358"/>
    </location>
</feature>
<evidence type="ECO:0000256" key="1">
    <source>
        <dbReference type="SAM" id="Coils"/>
    </source>
</evidence>
<keyword evidence="1" id="KW-0175">Coiled coil</keyword>
<dbReference type="PANTHER" id="PTHR13844">
    <property type="entry name" value="SWI/SNF-RELATED MATRIX-ASSOCIATED ACTIN-DEPENDENT REGULATOR OF CHROMATIN SUBFAMILY D"/>
    <property type="match status" value="1"/>
</dbReference>
<dbReference type="Pfam" id="PF02201">
    <property type="entry name" value="SWIB"/>
    <property type="match status" value="1"/>
</dbReference>
<sequence length="581" mass="63130">MQAPGGQQAVRPANAAMAQMQQMAQMQALMASNPALAAQFAAQHQAMMARMASQNGPAAAAAAGRPGLPPTSKGSLKSAAGPSATGSVRMDALPAKKSNPGRKRKSMDQRLPDHGDLLVPDSPLFTQLQDAERRVDMLISRKKHELQEMFSSFRRGPPGTAAASGSVRRKLRVYLRSEHLHQKNAADAAEPPSWVLTLSGRLVGSKDKDEGSHPDLKQPLTHFFRRVTFQLDPAQYPGPQGRVVWDKVQHDPEHKEAIQLRRLGAAPVEALVTVELDHQPAQYRLSAALAGVLGLKGLHSVAFVMQMLWGYIKANSLYEPSEKGIVTVRCDEKLRRLFGADSVQLGRMSELVKANLTPPEPVQLRYTIKPQGPASPPPDCYDFDIEVPMSTELPPFALKAGAGREVEQLDTSLNSLLTRLAEHRRRRTFLLAFAQSPADFVQAMVAAQGRELRTSASKDGDELLVAGDLFQDRWVDDCIINYISRREHAASAAEQQAQQAQQQAAALASAAAAQQQQQAAAATALAAQQAAGGGGPASMSLSQQAAMQAVMQQQRLQQQHFQQQQLIQQQQQQQQQQATAL</sequence>
<dbReference type="InterPro" id="IPR003121">
    <property type="entry name" value="SWIB_MDM2_domain"/>
</dbReference>
<dbReference type="Proteomes" id="UP001055712">
    <property type="component" value="Unassembled WGS sequence"/>
</dbReference>
<evidence type="ECO:0000313" key="4">
    <source>
        <dbReference type="EMBL" id="KAI3438625.1"/>
    </source>
</evidence>
<reference evidence="4" key="1">
    <citation type="journal article" date="2019" name="Plant J.">
        <title>Chlorella vulgaris genome assembly and annotation reveals the molecular basis for metabolic acclimation to high light conditions.</title>
        <authorList>
            <person name="Cecchin M."/>
            <person name="Marcolungo L."/>
            <person name="Rossato M."/>
            <person name="Girolomoni L."/>
            <person name="Cosentino E."/>
            <person name="Cuine S."/>
            <person name="Li-Beisson Y."/>
            <person name="Delledonne M."/>
            <person name="Ballottari M."/>
        </authorList>
    </citation>
    <scope>NUCLEOTIDE SEQUENCE</scope>
    <source>
        <strain evidence="4">211/11P</strain>
    </source>
</reference>
<organism evidence="4 5">
    <name type="scientific">Chlorella vulgaris</name>
    <name type="common">Green alga</name>
    <dbReference type="NCBI Taxonomy" id="3077"/>
    <lineage>
        <taxon>Eukaryota</taxon>
        <taxon>Viridiplantae</taxon>
        <taxon>Chlorophyta</taxon>
        <taxon>core chlorophytes</taxon>
        <taxon>Trebouxiophyceae</taxon>
        <taxon>Chlorellales</taxon>
        <taxon>Chlorellaceae</taxon>
        <taxon>Chlorella clade</taxon>
        <taxon>Chlorella</taxon>
    </lineage>
</organism>
<gene>
    <name evidence="4" type="ORF">D9Q98_001047</name>
</gene>
<dbReference type="CDD" id="cd10568">
    <property type="entry name" value="SWIB_like"/>
    <property type="match status" value="1"/>
</dbReference>
<comment type="caution">
    <text evidence="4">The sequence shown here is derived from an EMBL/GenBank/DDBJ whole genome shotgun (WGS) entry which is preliminary data.</text>
</comment>